<feature type="domain" description="Brix" evidence="2">
    <location>
        <begin position="44"/>
        <end position="94"/>
    </location>
</feature>
<protein>
    <submittedName>
        <fullName evidence="3">Putative ribosome production factor 1</fullName>
    </submittedName>
</protein>
<name>A0A0L7KSW5_OPEBR</name>
<feature type="compositionally biased region" description="Basic residues" evidence="1">
    <location>
        <begin position="1"/>
        <end position="13"/>
    </location>
</feature>
<evidence type="ECO:0000259" key="2">
    <source>
        <dbReference type="PROSITE" id="PS50833"/>
    </source>
</evidence>
<dbReference type="AlphaFoldDB" id="A0A0L7KSW5"/>
<comment type="caution">
    <text evidence="3">The sequence shown here is derived from an EMBL/GenBank/DDBJ whole genome shotgun (WGS) entry which is preliminary data.</text>
</comment>
<gene>
    <name evidence="3" type="ORF">OBRU01_21492</name>
</gene>
<evidence type="ECO:0000313" key="4">
    <source>
        <dbReference type="Proteomes" id="UP000037510"/>
    </source>
</evidence>
<feature type="compositionally biased region" description="Basic and acidic residues" evidence="1">
    <location>
        <begin position="14"/>
        <end position="27"/>
    </location>
</feature>
<dbReference type="InterPro" id="IPR007109">
    <property type="entry name" value="Brix"/>
</dbReference>
<feature type="region of interest" description="Disordered" evidence="1">
    <location>
        <begin position="1"/>
        <end position="27"/>
    </location>
</feature>
<sequence length="94" mass="11002">MARGKDKKKRKLEKKQEGDDVPKQAQKDMELDEFSSYFENSYEPKVLITYSDNPHGKTRIFGKELTRIIPNSISRYRQSCGAGREMNKHTLIKH</sequence>
<evidence type="ECO:0000256" key="1">
    <source>
        <dbReference type="SAM" id="MobiDB-lite"/>
    </source>
</evidence>
<proteinExistence type="predicted"/>
<dbReference type="Proteomes" id="UP000037510">
    <property type="component" value="Unassembled WGS sequence"/>
</dbReference>
<reference evidence="3 4" key="1">
    <citation type="journal article" date="2015" name="Genome Biol. Evol.">
        <title>The genome of winter moth (Operophtera brumata) provides a genomic perspective on sexual dimorphism and phenology.</title>
        <authorList>
            <person name="Derks M.F."/>
            <person name="Smit S."/>
            <person name="Salis L."/>
            <person name="Schijlen E."/>
            <person name="Bossers A."/>
            <person name="Mateman C."/>
            <person name="Pijl A.S."/>
            <person name="de Ridder D."/>
            <person name="Groenen M.A."/>
            <person name="Visser M.E."/>
            <person name="Megens H.J."/>
        </authorList>
    </citation>
    <scope>NUCLEOTIDE SEQUENCE [LARGE SCALE GENOMIC DNA]</scope>
    <source>
        <strain evidence="3">WM2013NL</strain>
        <tissue evidence="3">Head and thorax</tissue>
    </source>
</reference>
<dbReference type="STRING" id="104452.A0A0L7KSW5"/>
<dbReference type="PROSITE" id="PS50833">
    <property type="entry name" value="BRIX"/>
    <property type="match status" value="1"/>
</dbReference>
<keyword evidence="4" id="KW-1185">Reference proteome</keyword>
<accession>A0A0L7KSW5</accession>
<evidence type="ECO:0000313" key="3">
    <source>
        <dbReference type="EMBL" id="KOB66185.1"/>
    </source>
</evidence>
<dbReference type="EMBL" id="JTDY01006222">
    <property type="protein sequence ID" value="KOB66185.1"/>
    <property type="molecule type" value="Genomic_DNA"/>
</dbReference>
<dbReference type="GO" id="GO:0006364">
    <property type="term" value="P:rRNA processing"/>
    <property type="evidence" value="ECO:0007669"/>
    <property type="project" value="InterPro"/>
</dbReference>
<organism evidence="3 4">
    <name type="scientific">Operophtera brumata</name>
    <name type="common">Winter moth</name>
    <name type="synonym">Phalaena brumata</name>
    <dbReference type="NCBI Taxonomy" id="104452"/>
    <lineage>
        <taxon>Eukaryota</taxon>
        <taxon>Metazoa</taxon>
        <taxon>Ecdysozoa</taxon>
        <taxon>Arthropoda</taxon>
        <taxon>Hexapoda</taxon>
        <taxon>Insecta</taxon>
        <taxon>Pterygota</taxon>
        <taxon>Neoptera</taxon>
        <taxon>Endopterygota</taxon>
        <taxon>Lepidoptera</taxon>
        <taxon>Glossata</taxon>
        <taxon>Ditrysia</taxon>
        <taxon>Geometroidea</taxon>
        <taxon>Geometridae</taxon>
        <taxon>Larentiinae</taxon>
        <taxon>Operophtera</taxon>
    </lineage>
</organism>
<dbReference type="SUPFAM" id="SSF52954">
    <property type="entry name" value="Class II aaRS ABD-related"/>
    <property type="match status" value="1"/>
</dbReference>
<dbReference type="GO" id="GO:0019843">
    <property type="term" value="F:rRNA binding"/>
    <property type="evidence" value="ECO:0007669"/>
    <property type="project" value="InterPro"/>
</dbReference>
<dbReference type="Gene3D" id="3.40.50.10480">
    <property type="entry name" value="Probable brix-domain ribosomal biogenesis protein"/>
    <property type="match status" value="1"/>
</dbReference>